<dbReference type="Pfam" id="PF00198">
    <property type="entry name" value="2-oxoacid_dh"/>
    <property type="match status" value="1"/>
</dbReference>
<protein>
    <submittedName>
        <fullName evidence="2">Dihydrolipoyllysine-residue acetyltransferase component of pyruvate dehydrogenase complex</fullName>
    </submittedName>
</protein>
<dbReference type="GO" id="GO:0006086">
    <property type="term" value="P:pyruvate decarboxylation to acetyl-CoA"/>
    <property type="evidence" value="ECO:0007669"/>
    <property type="project" value="InterPro"/>
</dbReference>
<dbReference type="PANTHER" id="PTHR23151:SF90">
    <property type="entry name" value="DIHYDROLIPOYLLYSINE-RESIDUE ACETYLTRANSFERASE COMPONENT OF PYRUVATE DEHYDROGENASE COMPLEX, MITOCHONDRIAL-RELATED"/>
    <property type="match status" value="1"/>
</dbReference>
<dbReference type="AlphaFoldDB" id="A0AA35TT24"/>
<dbReference type="Proteomes" id="UP001174909">
    <property type="component" value="Unassembled WGS sequence"/>
</dbReference>
<organism evidence="2 3">
    <name type="scientific">Geodia barretti</name>
    <name type="common">Barrett's horny sponge</name>
    <dbReference type="NCBI Taxonomy" id="519541"/>
    <lineage>
        <taxon>Eukaryota</taxon>
        <taxon>Metazoa</taxon>
        <taxon>Porifera</taxon>
        <taxon>Demospongiae</taxon>
        <taxon>Heteroscleromorpha</taxon>
        <taxon>Tetractinellida</taxon>
        <taxon>Astrophorina</taxon>
        <taxon>Geodiidae</taxon>
        <taxon>Geodia</taxon>
    </lineage>
</organism>
<dbReference type="FunFam" id="3.30.559.10:FF:000003">
    <property type="entry name" value="Acetyltransferase component of pyruvate dehydrogenase complex"/>
    <property type="match status" value="1"/>
</dbReference>
<reference evidence="2" key="1">
    <citation type="submission" date="2023-03" db="EMBL/GenBank/DDBJ databases">
        <authorList>
            <person name="Steffen K."/>
            <person name="Cardenas P."/>
        </authorList>
    </citation>
    <scope>NUCLEOTIDE SEQUENCE</scope>
</reference>
<evidence type="ECO:0000313" key="3">
    <source>
        <dbReference type="Proteomes" id="UP001174909"/>
    </source>
</evidence>
<dbReference type="GO" id="GO:0045254">
    <property type="term" value="C:pyruvate dehydrogenase complex"/>
    <property type="evidence" value="ECO:0007669"/>
    <property type="project" value="InterPro"/>
</dbReference>
<dbReference type="PANTHER" id="PTHR23151">
    <property type="entry name" value="DIHYDROLIPOAMIDE ACETYL/SUCCINYL-TRANSFERASE-RELATED"/>
    <property type="match status" value="1"/>
</dbReference>
<feature type="domain" description="2-oxoacid dehydrogenase acyltransferase catalytic" evidence="1">
    <location>
        <begin position="1"/>
        <end position="219"/>
    </location>
</feature>
<evidence type="ECO:0000259" key="1">
    <source>
        <dbReference type="Pfam" id="PF00198"/>
    </source>
</evidence>
<name>A0AA35TT24_GEOBA</name>
<gene>
    <name evidence="2" type="ORF">GBAR_LOCUS29148</name>
</gene>
<evidence type="ECO:0000313" key="2">
    <source>
        <dbReference type="EMBL" id="CAI8053313.1"/>
    </source>
</evidence>
<keyword evidence="2" id="KW-0670">Pyruvate</keyword>
<dbReference type="InterPro" id="IPR001078">
    <property type="entry name" value="2-oxoacid_DH_actylTfrase"/>
</dbReference>
<dbReference type="InterPro" id="IPR045257">
    <property type="entry name" value="E2/Pdx1"/>
</dbReference>
<dbReference type="Gene3D" id="3.30.559.10">
    <property type="entry name" value="Chloramphenicol acetyltransferase-like domain"/>
    <property type="match status" value="1"/>
</dbReference>
<proteinExistence type="predicted"/>
<comment type="caution">
    <text evidence="2">The sequence shown here is derived from an EMBL/GenBank/DDBJ whole genome shotgun (WGS) entry which is preliminary data.</text>
</comment>
<dbReference type="InterPro" id="IPR023213">
    <property type="entry name" value="CAT-like_dom_sf"/>
</dbReference>
<dbReference type="SUPFAM" id="SSF52777">
    <property type="entry name" value="CoA-dependent acyltransferases"/>
    <property type="match status" value="1"/>
</dbReference>
<accession>A0AA35TT24</accession>
<keyword evidence="3" id="KW-1185">Reference proteome</keyword>
<sequence length="219" mass="23370">MRKVIAQRLQEAKREVPHFYLTVDCAVDALLETRAQLNERSDAYNLSVNDFVIRAAALALRKVPAANASWVDGALRQYGSADVSVAVAIEDGLVTPIVRNADGKGLAEISAEVKELAGRARAKPMGLAPEEYQGGTFSVSNLGMYGIKEFAAIINPPQSMILAVGTAEQRPVVKDGALAIATMMSCTLSVDHRVVDGALGATFLQAFKGLIEDPLTMLL</sequence>
<dbReference type="GO" id="GO:0016746">
    <property type="term" value="F:acyltransferase activity"/>
    <property type="evidence" value="ECO:0007669"/>
    <property type="project" value="InterPro"/>
</dbReference>
<dbReference type="EMBL" id="CASHTH010004086">
    <property type="protein sequence ID" value="CAI8053313.1"/>
    <property type="molecule type" value="Genomic_DNA"/>
</dbReference>